<dbReference type="Proteomes" id="UP000812013">
    <property type="component" value="Unassembled WGS sequence"/>
</dbReference>
<evidence type="ECO:0000313" key="1">
    <source>
        <dbReference type="EMBL" id="MBW5480907.1"/>
    </source>
</evidence>
<name>A0ABS6YZN0_9ACTN</name>
<protein>
    <submittedName>
        <fullName evidence="1">Uncharacterized protein</fullName>
    </submittedName>
</protein>
<gene>
    <name evidence="1" type="ORF">GPJ59_03105</name>
</gene>
<keyword evidence="2" id="KW-1185">Reference proteome</keyword>
<comment type="caution">
    <text evidence="1">The sequence shown here is derived from an EMBL/GenBank/DDBJ whole genome shotgun (WGS) entry which is preliminary data.</text>
</comment>
<reference evidence="1 2" key="1">
    <citation type="submission" date="2019-12" db="EMBL/GenBank/DDBJ databases">
        <title>Genome sequence of Streptomyces bambusae.</title>
        <authorList>
            <person name="Bansal K."/>
            <person name="Choksket S."/>
            <person name="Korpole S."/>
            <person name="Patil P.B."/>
        </authorList>
    </citation>
    <scope>NUCLEOTIDE SEQUENCE [LARGE SCALE GENOMIC DNA]</scope>
    <source>
        <strain evidence="1 2">SK60</strain>
    </source>
</reference>
<organism evidence="1 2">
    <name type="scientific">Streptomyces bambusae</name>
    <dbReference type="NCBI Taxonomy" id="1550616"/>
    <lineage>
        <taxon>Bacteria</taxon>
        <taxon>Bacillati</taxon>
        <taxon>Actinomycetota</taxon>
        <taxon>Actinomycetes</taxon>
        <taxon>Kitasatosporales</taxon>
        <taxon>Streptomycetaceae</taxon>
        <taxon>Streptomyces</taxon>
    </lineage>
</organism>
<accession>A0ABS6YZN0</accession>
<dbReference type="EMBL" id="WTFF01000010">
    <property type="protein sequence ID" value="MBW5480907.1"/>
    <property type="molecule type" value="Genomic_DNA"/>
</dbReference>
<proteinExistence type="predicted"/>
<dbReference type="RefSeq" id="WP_219664773.1">
    <property type="nucleotide sequence ID" value="NZ_WTFF01000010.1"/>
</dbReference>
<sequence length="147" mass="16366">MNPSDLAELRTMYVFTPIDGETWGLTFDSFRSYLLARDPEAFLQLDEGNTGPVRNTSLQFGVTFDEEELEGFALLSPEGVAVKNCTAQEAANFVVWLRDQVVPQDKAITFNTEWGIEEDALDEPVPDVTRPRLVAAFLAHLEALGLD</sequence>
<evidence type="ECO:0000313" key="2">
    <source>
        <dbReference type="Proteomes" id="UP000812013"/>
    </source>
</evidence>